<dbReference type="AlphaFoldDB" id="A0A7S1YEQ6"/>
<feature type="region of interest" description="Disordered" evidence="1">
    <location>
        <begin position="187"/>
        <end position="258"/>
    </location>
</feature>
<feature type="compositionally biased region" description="Acidic residues" evidence="1">
    <location>
        <begin position="187"/>
        <end position="196"/>
    </location>
</feature>
<organism evidence="2">
    <name type="scientific">Sexangularia sp. CB-2014</name>
    <dbReference type="NCBI Taxonomy" id="1486929"/>
    <lineage>
        <taxon>Eukaryota</taxon>
        <taxon>Amoebozoa</taxon>
        <taxon>Tubulinea</taxon>
        <taxon>Elardia</taxon>
        <taxon>Arcellinida</taxon>
        <taxon>Arcellinida incertae sedis</taxon>
        <taxon>Sexangularia</taxon>
    </lineage>
</organism>
<sequence length="553" mass="57637">MAGGRHSVDEVSLSLDAPAEAAGQTADESAAAQEDTVGWSDDELSLSLDEPTVATVEHSPVKSELLGAEPGAEAHASVVVPERAGEPTIGDGGWGDDVSLSLSGDESAVSSHSPDAATTAVVVEEPVAEPLSVVEPSGEPAGEPANGDEGWGDEDSLSLSFDDVPAAIEAGAQDLASDVATVPPETLDDAVLDGEGDGAAVAPQPGPVALAGGLDASATVGDGDSQASAGDWNDEGWWGDNEELSLPREEGDAHEEEAGATPTIVDVAQWLSDARSALANDDVRAEATLALTRRAVSGALQLVDGEQGYEAAAGCTAEVYRLDEGLDDLLSVEQLRRDARVSAAVLLARVNGAQWGWCADRGVVCLANAVALVQSESRTREASHQAIEELVRAAADGVLAVRSRPPAGLAHDTGSLAGVCVLRLATDDELAYVLAVQPNLWQRAVEASFALHAGGTSLVEACAASEARCSPMRLVLCLVVRRSRLRAGVLAARLQRDADARYSIEEAEAELNKLMSRFVLVCRKAAARVGKEDRRRRQSWLILSKKCEKEIQY</sequence>
<accession>A0A7S1YEQ6</accession>
<proteinExistence type="predicted"/>
<feature type="region of interest" description="Disordered" evidence="1">
    <location>
        <begin position="1"/>
        <end position="115"/>
    </location>
</feature>
<gene>
    <name evidence="2" type="ORF">SSP0437_LOCUS5290</name>
</gene>
<feature type="compositionally biased region" description="Polar residues" evidence="1">
    <location>
        <begin position="100"/>
        <end position="113"/>
    </location>
</feature>
<feature type="compositionally biased region" description="Low complexity" evidence="1">
    <location>
        <begin position="198"/>
        <end position="214"/>
    </location>
</feature>
<evidence type="ECO:0000313" key="2">
    <source>
        <dbReference type="EMBL" id="CAD9295239.1"/>
    </source>
</evidence>
<protein>
    <submittedName>
        <fullName evidence="2">Uncharacterized protein</fullName>
    </submittedName>
</protein>
<name>A0A7S1YEQ6_9EUKA</name>
<feature type="region of interest" description="Disordered" evidence="1">
    <location>
        <begin position="131"/>
        <end position="158"/>
    </location>
</feature>
<reference evidence="2" key="1">
    <citation type="submission" date="2021-01" db="EMBL/GenBank/DDBJ databases">
        <authorList>
            <person name="Corre E."/>
            <person name="Pelletier E."/>
            <person name="Niang G."/>
            <person name="Scheremetjew M."/>
            <person name="Finn R."/>
            <person name="Kale V."/>
            <person name="Holt S."/>
            <person name="Cochrane G."/>
            <person name="Meng A."/>
            <person name="Brown T."/>
            <person name="Cohen L."/>
        </authorList>
    </citation>
    <scope>NUCLEOTIDE SEQUENCE</scope>
    <source>
        <strain evidence="2">ATCC 50979</strain>
    </source>
</reference>
<dbReference type="EMBL" id="HBGL01006865">
    <property type="protein sequence ID" value="CAD9295239.1"/>
    <property type="molecule type" value="Transcribed_RNA"/>
</dbReference>
<evidence type="ECO:0000256" key="1">
    <source>
        <dbReference type="SAM" id="MobiDB-lite"/>
    </source>
</evidence>